<dbReference type="EMBL" id="PXWF02000155">
    <property type="protein sequence ID" value="PWF48701.1"/>
    <property type="molecule type" value="Genomic_DNA"/>
</dbReference>
<organism evidence="1 2">
    <name type="scientific">Massilia glaciei</name>
    <dbReference type="NCBI Taxonomy" id="1524097"/>
    <lineage>
        <taxon>Bacteria</taxon>
        <taxon>Pseudomonadati</taxon>
        <taxon>Pseudomonadota</taxon>
        <taxon>Betaproteobacteria</taxon>
        <taxon>Burkholderiales</taxon>
        <taxon>Oxalobacteraceae</taxon>
        <taxon>Telluria group</taxon>
        <taxon>Massilia</taxon>
    </lineage>
</organism>
<protein>
    <submittedName>
        <fullName evidence="1">Uncharacterized protein</fullName>
    </submittedName>
</protein>
<name>A0A2U2HMF6_9BURK</name>
<evidence type="ECO:0000313" key="2">
    <source>
        <dbReference type="Proteomes" id="UP000241421"/>
    </source>
</evidence>
<sequence length="546" mass="57067">MLLALPGGAACAQPQPGAIESVLPPALASAPLSELATRARAAAPRARRAVFYLRMVRPEPRARAALAAPTADAGHNGVPDNPAVPGMPRVSTGGTVLNFDGVGAGTAAPANVNAAVGETQYVQAVNDQIAVYRKRDGALLLGPIDSNAVFAAFGGSAGAEACRRSAQGSPIVQYDKAARRWIVSQTAAGAGAVLYQCIAVSRSPDATGSYWRYALALRGAGQAALAGEAFRLAVWPDAYYLSLVTFDPAGDAYRGARVCALGRAALLAGARAVVRCRDLGPAFGPALAADLDGAGAPPRDSPNYLIALDFGADGRGEHLILWRHSFTRDTLGAPVRIPVAPFTIACPGSMGGACIEQAGAERLGALGDRLMPRLAYRNFGKRASLVVNHSVQQPGAARDGPVGVRWYELRDEAGALALYQQGTHAPDANSRWMGSIAMDRMGNIALGYSVAGGATPAGVRYTGRLRTQAPGRLEREEVVVNGTGVQHGAAGRWGDQSAMTLDPVDDCTFWYTQQYIPTTGRFTWRTRIANFTFNNCRAGPPAPPGR</sequence>
<proteinExistence type="predicted"/>
<gene>
    <name evidence="1" type="ORF">C7C56_010350</name>
</gene>
<reference evidence="1 2" key="1">
    <citation type="submission" date="2018-04" db="EMBL/GenBank/DDBJ databases">
        <title>Massilia violaceinigra sp. nov., a novel purple-pigmented bacterium isolated from Tianshan glacier, Xinjiang, China.</title>
        <authorList>
            <person name="Wang H."/>
        </authorList>
    </citation>
    <scope>NUCLEOTIDE SEQUENCE [LARGE SCALE GENOMIC DNA]</scope>
    <source>
        <strain evidence="1 2">B448-2</strain>
    </source>
</reference>
<comment type="caution">
    <text evidence="1">The sequence shown here is derived from an EMBL/GenBank/DDBJ whole genome shotgun (WGS) entry which is preliminary data.</text>
</comment>
<dbReference type="Proteomes" id="UP000241421">
    <property type="component" value="Unassembled WGS sequence"/>
</dbReference>
<keyword evidence="2" id="KW-1185">Reference proteome</keyword>
<accession>A0A2U2HMF6</accession>
<dbReference type="AlphaFoldDB" id="A0A2U2HMF6"/>
<evidence type="ECO:0000313" key="1">
    <source>
        <dbReference type="EMBL" id="PWF48701.1"/>
    </source>
</evidence>